<keyword evidence="4" id="KW-1185">Reference proteome</keyword>
<dbReference type="RefSeq" id="WP_378050280.1">
    <property type="nucleotide sequence ID" value="NZ_JBHSXE010000002.1"/>
</dbReference>
<dbReference type="InterPro" id="IPR007527">
    <property type="entry name" value="Znf_SWIM"/>
</dbReference>
<feature type="domain" description="SWIM-type" evidence="2">
    <location>
        <begin position="26"/>
        <end position="71"/>
    </location>
</feature>
<comment type="caution">
    <text evidence="3">The sequence shown here is derived from an EMBL/GenBank/DDBJ whole genome shotgun (WGS) entry which is preliminary data.</text>
</comment>
<keyword evidence="1" id="KW-0863">Zinc-finger</keyword>
<evidence type="ECO:0000256" key="1">
    <source>
        <dbReference type="PROSITE-ProRule" id="PRU00325"/>
    </source>
</evidence>
<organism evidence="3 4">
    <name type="scientific">Actinomadura yumaensis</name>
    <dbReference type="NCBI Taxonomy" id="111807"/>
    <lineage>
        <taxon>Bacteria</taxon>
        <taxon>Bacillati</taxon>
        <taxon>Actinomycetota</taxon>
        <taxon>Actinomycetes</taxon>
        <taxon>Streptosporangiales</taxon>
        <taxon>Thermomonosporaceae</taxon>
        <taxon>Actinomadura</taxon>
    </lineage>
</organism>
<name>A0ABW2CSW7_9ACTN</name>
<dbReference type="Proteomes" id="UP001596380">
    <property type="component" value="Unassembled WGS sequence"/>
</dbReference>
<evidence type="ECO:0000313" key="4">
    <source>
        <dbReference type="Proteomes" id="UP001596380"/>
    </source>
</evidence>
<gene>
    <name evidence="3" type="ORF">ACFQKB_26975</name>
</gene>
<keyword evidence="1" id="KW-0862">Zinc</keyword>
<reference evidence="4" key="1">
    <citation type="journal article" date="2019" name="Int. J. Syst. Evol. Microbiol.">
        <title>The Global Catalogue of Microorganisms (GCM) 10K type strain sequencing project: providing services to taxonomists for standard genome sequencing and annotation.</title>
        <authorList>
            <consortium name="The Broad Institute Genomics Platform"/>
            <consortium name="The Broad Institute Genome Sequencing Center for Infectious Disease"/>
            <person name="Wu L."/>
            <person name="Ma J."/>
        </authorList>
    </citation>
    <scope>NUCLEOTIDE SEQUENCE [LARGE SCALE GENOMIC DNA]</scope>
    <source>
        <strain evidence="4">JCM 3369</strain>
    </source>
</reference>
<protein>
    <recommendedName>
        <fullName evidence="2">SWIM-type domain-containing protein</fullName>
    </recommendedName>
</protein>
<dbReference type="PROSITE" id="PS50966">
    <property type="entry name" value="ZF_SWIM"/>
    <property type="match status" value="1"/>
</dbReference>
<keyword evidence="1" id="KW-0479">Metal-binding</keyword>
<proteinExistence type="predicted"/>
<sequence>MTVSATSTNGPIAAPALDFTVAPLAYVVSSHTVGSFAYVCTATLCTCPNHERATKNGEICKHRAEVATHQHANGDTYPDLPIALPMPYARKYAGENEEVKLVTPGSVVDFRDEADTRIEAAIVRDLVVSAFTGSVTLLVESTSGRLYAVEPTHIDHVYPNR</sequence>
<evidence type="ECO:0000313" key="3">
    <source>
        <dbReference type="EMBL" id="MFC6883430.1"/>
    </source>
</evidence>
<evidence type="ECO:0000259" key="2">
    <source>
        <dbReference type="PROSITE" id="PS50966"/>
    </source>
</evidence>
<accession>A0ABW2CSW7</accession>
<dbReference type="EMBL" id="JBHSXS010000019">
    <property type="protein sequence ID" value="MFC6883430.1"/>
    <property type="molecule type" value="Genomic_DNA"/>
</dbReference>